<dbReference type="InterPro" id="IPR013783">
    <property type="entry name" value="Ig-like_fold"/>
</dbReference>
<feature type="signal peptide" evidence="3">
    <location>
        <begin position="1"/>
        <end position="33"/>
    </location>
</feature>
<evidence type="ECO:0000256" key="2">
    <source>
        <dbReference type="SAM" id="Phobius"/>
    </source>
</evidence>
<proteinExistence type="predicted"/>
<feature type="region of interest" description="Disordered" evidence="1">
    <location>
        <begin position="404"/>
        <end position="433"/>
    </location>
</feature>
<feature type="transmembrane region" description="Helical" evidence="2">
    <location>
        <begin position="598"/>
        <end position="618"/>
    </location>
</feature>
<dbReference type="EMBL" id="LRTV01000001">
    <property type="protein sequence ID" value="RFD80389.1"/>
    <property type="molecule type" value="Genomic_DNA"/>
</dbReference>
<feature type="chain" id="PRO_5017737386" evidence="3">
    <location>
        <begin position="34"/>
        <end position="627"/>
    </location>
</feature>
<sequence length="627" mass="67164">MRLNKILLKRAVAAFAAACTLGTCCIAGSVAWAKDDATAEANTANINPDTAVSLSIHKYQGTQGITNSGGSEIKKPAEDNTLKDKKPVEGVEFTLYKVQKDGQDIDLSKSAGWKEISVINDKANPSDYLKKDDKDTTKGHVFTKTKLASGKTNAAGLVKFVKTASDPAVSGEVAAADLAQSLYLVEETDTDGAKIDGAHVTVTGRVDPFFVTLPLANSTTNTWIYDVHVYPKNDTTNQVPTKTASDPTRMDIVADSGENKTDGTRITWKIAIPLPSPAKGQAYDAIGFSDKLAKGLTFDKVQNVQLVKYTTDGKPVTTGTGNTEKLENTTTDTYYTVTPPPEGNKQVLTFDLTKTGTNNGLAKAYTFYSAAKKDGQIAKLEAEVVTKVGKDVTDVKNIANTWADNNKTGNKDNPCDPGTAHTEDTDPCKTAPSDTSYYGTLKVTKQDKDNNQPLDGAKFDVYEITGNTKKDAVKSVENSSGIYSFKGDKGAAITSTKVGSSLETKKKTEGTTTTHGTDSVKLFVRKQSDKNTTSKTYCIVETDAPAGYDLYTKPVCYDLVEDSATTANTANTQTVKDMKSTPMSKIVGALPMTGARGLVILTLCGIIGIAGTFFYIVLKRRKEQEQA</sequence>
<dbReference type="NCBIfam" id="NF033902">
    <property type="entry name" value="iso_D2_wall_anc"/>
    <property type="match status" value="1"/>
</dbReference>
<keyword evidence="2" id="KW-0812">Transmembrane</keyword>
<dbReference type="GO" id="GO:0005975">
    <property type="term" value="P:carbohydrate metabolic process"/>
    <property type="evidence" value="ECO:0007669"/>
    <property type="project" value="UniProtKB-ARBA"/>
</dbReference>
<reference evidence="6 7" key="1">
    <citation type="submission" date="2016-02" db="EMBL/GenBank/DDBJ databases">
        <authorList>
            <person name="Alioto T."/>
            <person name="Alioto T."/>
        </authorList>
    </citation>
    <scope>NUCLEOTIDE SEQUENCE [LARGE SCALE GENOMIC DNA]</scope>
    <source>
        <strain evidence="6 7">NR010</strain>
    </source>
</reference>
<gene>
    <name evidence="6" type="ORF">AXE77_02610</name>
</gene>
<evidence type="ECO:0000313" key="7">
    <source>
        <dbReference type="Proteomes" id="UP000259221"/>
    </source>
</evidence>
<dbReference type="OrthoDB" id="3199332at2"/>
<evidence type="ECO:0000313" key="6">
    <source>
        <dbReference type="EMBL" id="RFD80389.1"/>
    </source>
</evidence>
<dbReference type="InterPro" id="IPR041033">
    <property type="entry name" value="SpaA_PFL_dom_1"/>
</dbReference>
<feature type="domain" description="SpaA-like prealbumin fold" evidence="5">
    <location>
        <begin position="439"/>
        <end position="570"/>
    </location>
</feature>
<organism evidence="6 7">
    <name type="scientific">Gardnerella vaginalis</name>
    <dbReference type="NCBI Taxonomy" id="2702"/>
    <lineage>
        <taxon>Bacteria</taxon>
        <taxon>Bacillati</taxon>
        <taxon>Actinomycetota</taxon>
        <taxon>Actinomycetes</taxon>
        <taxon>Bifidobacteriales</taxon>
        <taxon>Bifidobacteriaceae</taxon>
        <taxon>Gardnerella</taxon>
    </lineage>
</organism>
<dbReference type="Proteomes" id="UP000259221">
    <property type="component" value="Unassembled WGS sequence"/>
</dbReference>
<dbReference type="AlphaFoldDB" id="A0A3E1J205"/>
<feature type="compositionally biased region" description="Basic and acidic residues" evidence="1">
    <location>
        <begin position="72"/>
        <end position="82"/>
    </location>
</feature>
<keyword evidence="2" id="KW-1133">Transmembrane helix</keyword>
<keyword evidence="3" id="KW-0732">Signal</keyword>
<dbReference type="RefSeq" id="WP_116711985.1">
    <property type="nucleotide sequence ID" value="NZ_LRTV01000001.1"/>
</dbReference>
<dbReference type="Pfam" id="PF16555">
    <property type="entry name" value="GramPos_pilinD1"/>
    <property type="match status" value="1"/>
</dbReference>
<keyword evidence="2" id="KW-0472">Membrane</keyword>
<evidence type="ECO:0000256" key="1">
    <source>
        <dbReference type="SAM" id="MobiDB-lite"/>
    </source>
</evidence>
<dbReference type="Gene3D" id="2.60.40.10">
    <property type="entry name" value="Immunoglobulins"/>
    <property type="match status" value="2"/>
</dbReference>
<feature type="region of interest" description="Disordered" evidence="1">
    <location>
        <begin position="63"/>
        <end position="82"/>
    </location>
</feature>
<dbReference type="Pfam" id="PF17802">
    <property type="entry name" value="SpaA"/>
    <property type="match status" value="1"/>
</dbReference>
<name>A0A3E1J205_GARVA</name>
<feature type="domain" description="Gram-positive pilin subunit D1 N-terminal" evidence="4">
    <location>
        <begin position="50"/>
        <end position="233"/>
    </location>
</feature>
<dbReference type="InterPro" id="IPR048052">
    <property type="entry name" value="FM1-like"/>
</dbReference>
<dbReference type="Gene3D" id="2.60.40.740">
    <property type="match status" value="1"/>
</dbReference>
<evidence type="ECO:0000259" key="4">
    <source>
        <dbReference type="Pfam" id="PF16555"/>
    </source>
</evidence>
<accession>A0A3E1J205</accession>
<evidence type="ECO:0000259" key="5">
    <source>
        <dbReference type="Pfam" id="PF17802"/>
    </source>
</evidence>
<evidence type="ECO:0000256" key="3">
    <source>
        <dbReference type="SAM" id="SignalP"/>
    </source>
</evidence>
<comment type="caution">
    <text evidence="6">The sequence shown here is derived from an EMBL/GenBank/DDBJ whole genome shotgun (WGS) entry which is preliminary data.</text>
</comment>
<dbReference type="InterPro" id="IPR032364">
    <property type="entry name" value="GramPos_pilinD1_N"/>
</dbReference>
<protein>
    <submittedName>
        <fullName evidence="6">Fimbrial protein</fullName>
    </submittedName>
</protein>